<feature type="region of interest" description="Disordered" evidence="1">
    <location>
        <begin position="1"/>
        <end position="23"/>
    </location>
</feature>
<evidence type="ECO:0000313" key="2">
    <source>
        <dbReference type="EMBL" id="RKK94966.1"/>
    </source>
</evidence>
<dbReference type="VEuPathDB" id="FungiDB:FOZG_13649"/>
<evidence type="ECO:0000313" key="3">
    <source>
        <dbReference type="Proteomes" id="UP000285860"/>
    </source>
</evidence>
<dbReference type="EMBL" id="MRCY01000141">
    <property type="protein sequence ID" value="RKK94966.1"/>
    <property type="molecule type" value="Genomic_DNA"/>
</dbReference>
<feature type="region of interest" description="Disordered" evidence="1">
    <location>
        <begin position="104"/>
        <end position="142"/>
    </location>
</feature>
<accession>A0A420NVD3</accession>
<reference evidence="2 3" key="1">
    <citation type="journal article" date="2018" name="Sci. Rep.">
        <title>Characterisation of pathogen-specific regions and novel effector candidates in Fusarium oxysporum f. sp. cepae.</title>
        <authorList>
            <person name="Armitage A.D."/>
            <person name="Taylor A."/>
            <person name="Sobczyk M.K."/>
            <person name="Baxter L."/>
            <person name="Greenfield B.P."/>
            <person name="Bates H.J."/>
            <person name="Wilson F."/>
            <person name="Jackson A.C."/>
            <person name="Ott S."/>
            <person name="Harrison R.J."/>
            <person name="Clarkson J.P."/>
        </authorList>
    </citation>
    <scope>NUCLEOTIDE SEQUENCE [LARGE SCALE GENOMIC DNA]</scope>
    <source>
        <strain evidence="2 3">Fo_A28</strain>
    </source>
</reference>
<organism evidence="2 3">
    <name type="scientific">Fusarium oxysporum</name>
    <name type="common">Fusarium vascular wilt</name>
    <dbReference type="NCBI Taxonomy" id="5507"/>
    <lineage>
        <taxon>Eukaryota</taxon>
        <taxon>Fungi</taxon>
        <taxon>Dikarya</taxon>
        <taxon>Ascomycota</taxon>
        <taxon>Pezizomycotina</taxon>
        <taxon>Sordariomycetes</taxon>
        <taxon>Hypocreomycetidae</taxon>
        <taxon>Hypocreales</taxon>
        <taxon>Nectriaceae</taxon>
        <taxon>Fusarium</taxon>
        <taxon>Fusarium oxysporum species complex</taxon>
    </lineage>
</organism>
<sequence length="192" mass="21631">MSSVKYSAPDAGGQPDPLSQAKTADDYWAQAEEILKRLRRILAERPAIDVPGQDIATVRWWMDIVYLGMEFNWVMDRFQQDPNVDPALRAKLRSILKLNSEDGGRVEDLLPGETPPADDKMRNSRVEADTESNEATSKDLEMTRQQRAARAAIYLWFLSQIKESDVIKREQGVGAGCVAGTDRVLRSHSKKK</sequence>
<dbReference type="VEuPathDB" id="FungiDB:HZS61_007714"/>
<protein>
    <submittedName>
        <fullName evidence="2">Uncharacterized protein</fullName>
    </submittedName>
</protein>
<proteinExistence type="predicted"/>
<dbReference type="Proteomes" id="UP000285860">
    <property type="component" value="Unassembled WGS sequence"/>
</dbReference>
<gene>
    <name evidence="2" type="ORF">BFJ68_g15004</name>
</gene>
<feature type="compositionally biased region" description="Basic and acidic residues" evidence="1">
    <location>
        <begin position="117"/>
        <end position="128"/>
    </location>
</feature>
<dbReference type="AlphaFoldDB" id="A0A420NVD3"/>
<comment type="caution">
    <text evidence="2">The sequence shown here is derived from an EMBL/GenBank/DDBJ whole genome shotgun (WGS) entry which is preliminary data.</text>
</comment>
<evidence type="ECO:0000256" key="1">
    <source>
        <dbReference type="SAM" id="MobiDB-lite"/>
    </source>
</evidence>
<name>A0A420NVD3_FUSOX</name>